<dbReference type="EMBL" id="LSZW01000065">
    <property type="protein sequence ID" value="KXK64356.1"/>
    <property type="molecule type" value="Genomic_DNA"/>
</dbReference>
<dbReference type="KEGG" id="cmiu:B1H56_08455"/>
<keyword evidence="6" id="KW-0368">Histidine biosynthesis</keyword>
<comment type="catalytic activity">
    <reaction evidence="6">
        <text>L-histidinol phosphate + 2-oxoglutarate = 3-(imidazol-4-yl)-2-oxopropyl phosphate + L-glutamate</text>
        <dbReference type="Rhea" id="RHEA:23744"/>
        <dbReference type="ChEBI" id="CHEBI:16810"/>
        <dbReference type="ChEBI" id="CHEBI:29985"/>
        <dbReference type="ChEBI" id="CHEBI:57766"/>
        <dbReference type="ChEBI" id="CHEBI:57980"/>
        <dbReference type="EC" id="2.6.1.9"/>
    </reaction>
</comment>
<dbReference type="NCBIfam" id="TIGR01141">
    <property type="entry name" value="hisC"/>
    <property type="match status" value="1"/>
</dbReference>
<dbReference type="InterPro" id="IPR004839">
    <property type="entry name" value="Aminotransferase_I/II_large"/>
</dbReference>
<evidence type="ECO:0000256" key="4">
    <source>
        <dbReference type="ARBA" id="ARBA00022679"/>
    </source>
</evidence>
<protein>
    <recommendedName>
        <fullName evidence="6">Histidinol-phosphate aminotransferase</fullName>
        <ecNumber evidence="6">2.6.1.9</ecNumber>
    </recommendedName>
    <alternativeName>
        <fullName evidence="6">Imidazole acetol-phosphate transaminase</fullName>
    </alternativeName>
</protein>
<keyword evidence="4 6" id="KW-0808">Transferase</keyword>
<dbReference type="OrthoDB" id="9813612at2"/>
<sequence>MKEFWSEKAKSLTPYTAGEQPRGKMVKLNTNENAYPPSPAVAEAVRRAAEALRLYPDPDARSLCVAIAEYHGVRPQQVFCANGSDEALALCCAAFFQNGTNGADGWFPGVSIPRRVKTPDVGYSFYPVWAELFDVPLEMVPLKEDYSVDVEKMYGGCGMILANPNAPTGVALSISNIEKIIQRTNGVAVVDEAYASFSRATAVPLIDQYRNLAVVRTLSKSHSLAGLRVGYVVADENLIAALRTVKDSFNSYPLDALAQAGAEAAVRDAGYCRKVTEKILKTRAYTVSELEKLGILTLPSEANFVFARFDGPSAEAVFTALRERGVLVRWFSGRRTRDFLRITIGTREEMDTLLSALKEILCK</sequence>
<dbReference type="GO" id="GO:0030170">
    <property type="term" value="F:pyridoxal phosphate binding"/>
    <property type="evidence" value="ECO:0007669"/>
    <property type="project" value="InterPro"/>
</dbReference>
<dbReference type="SUPFAM" id="SSF53383">
    <property type="entry name" value="PLP-dependent transferases"/>
    <property type="match status" value="1"/>
</dbReference>
<dbReference type="GO" id="GO:0000105">
    <property type="term" value="P:L-histidine biosynthetic process"/>
    <property type="evidence" value="ECO:0007669"/>
    <property type="project" value="UniProtKB-UniRule"/>
</dbReference>
<evidence type="ECO:0000256" key="2">
    <source>
        <dbReference type="ARBA" id="ARBA00011738"/>
    </source>
</evidence>
<keyword evidence="6" id="KW-0028">Amino-acid biosynthesis</keyword>
<evidence type="ECO:0000256" key="6">
    <source>
        <dbReference type="HAMAP-Rule" id="MF_01023"/>
    </source>
</evidence>
<dbReference type="PATRIC" id="fig|626937.4.peg.2960"/>
<gene>
    <name evidence="6" type="primary">hisC</name>
    <name evidence="8" type="ORF">HMPREF3293_03011</name>
</gene>
<dbReference type="Proteomes" id="UP000070366">
    <property type="component" value="Unassembled WGS sequence"/>
</dbReference>
<comment type="cofactor">
    <cofactor evidence="1 6">
        <name>pyridoxal 5'-phosphate</name>
        <dbReference type="ChEBI" id="CHEBI:597326"/>
    </cofactor>
</comment>
<dbReference type="InterPro" id="IPR015424">
    <property type="entry name" value="PyrdxlP-dep_Trfase"/>
</dbReference>
<reference evidence="9" key="1">
    <citation type="submission" date="2016-02" db="EMBL/GenBank/DDBJ databases">
        <authorList>
            <person name="Mitreva M."/>
            <person name="Pepin K.H."/>
            <person name="Mihindukulasuriya K.A."/>
            <person name="Fulton R."/>
            <person name="Fronick C."/>
            <person name="O'Laughlin M."/>
            <person name="Miner T."/>
            <person name="Herter B."/>
            <person name="Rosa B.A."/>
            <person name="Cordes M."/>
            <person name="Tomlinson C."/>
            <person name="Wollam A."/>
            <person name="Palsikar V.B."/>
            <person name="Mardis E.R."/>
            <person name="Wilson R.K."/>
        </authorList>
    </citation>
    <scope>NUCLEOTIDE SEQUENCE [LARGE SCALE GENOMIC DNA]</scope>
    <source>
        <strain evidence="9">DSM 22607</strain>
    </source>
</reference>
<feature type="modified residue" description="N6-(pyridoxal phosphate)lysine" evidence="6">
    <location>
        <position position="220"/>
    </location>
</feature>
<dbReference type="InterPro" id="IPR005861">
    <property type="entry name" value="HisP_aminotrans"/>
</dbReference>
<dbReference type="EC" id="2.6.1.9" evidence="6"/>
<keyword evidence="5 6" id="KW-0663">Pyridoxal phosphate</keyword>
<dbReference type="Pfam" id="PF00155">
    <property type="entry name" value="Aminotran_1_2"/>
    <property type="match status" value="1"/>
</dbReference>
<dbReference type="CDD" id="cd00609">
    <property type="entry name" value="AAT_like"/>
    <property type="match status" value="1"/>
</dbReference>
<comment type="subunit">
    <text evidence="2 6">Homodimer.</text>
</comment>
<dbReference type="PANTHER" id="PTHR43643:SF3">
    <property type="entry name" value="HISTIDINOL-PHOSPHATE AMINOTRANSFERASE"/>
    <property type="match status" value="1"/>
</dbReference>
<dbReference type="RefSeq" id="WP_066523171.1">
    <property type="nucleotide sequence ID" value="NZ_CABMOF010000013.1"/>
</dbReference>
<dbReference type="InterPro" id="IPR015422">
    <property type="entry name" value="PyrdxlP-dep_Trfase_small"/>
</dbReference>
<dbReference type="Gene3D" id="3.40.640.10">
    <property type="entry name" value="Type I PLP-dependent aspartate aminotransferase-like (Major domain)"/>
    <property type="match status" value="1"/>
</dbReference>
<dbReference type="STRING" id="626937.HMPREF3293_03011"/>
<dbReference type="GO" id="GO:0004400">
    <property type="term" value="F:histidinol-phosphate transaminase activity"/>
    <property type="evidence" value="ECO:0007669"/>
    <property type="project" value="UniProtKB-UniRule"/>
</dbReference>
<accession>A0A136Q1I0</accession>
<comment type="similarity">
    <text evidence="6">Belongs to the class-II pyridoxal-phosphate-dependent aminotransferase family. Histidinol-phosphate aminotransferase subfamily.</text>
</comment>
<comment type="caution">
    <text evidence="8">The sequence shown here is derived from an EMBL/GenBank/DDBJ whole genome shotgun (WGS) entry which is preliminary data.</text>
</comment>
<evidence type="ECO:0000256" key="5">
    <source>
        <dbReference type="ARBA" id="ARBA00022898"/>
    </source>
</evidence>
<dbReference type="UniPathway" id="UPA00031">
    <property type="reaction ID" value="UER00012"/>
</dbReference>
<comment type="pathway">
    <text evidence="6">Amino-acid biosynthesis; L-histidine biosynthesis; L-histidine from 5-phospho-alpha-D-ribose 1-diphosphate: step 7/9.</text>
</comment>
<keyword evidence="3 6" id="KW-0032">Aminotransferase</keyword>
<organism evidence="8 9">
    <name type="scientific">Christensenella minuta</name>
    <dbReference type="NCBI Taxonomy" id="626937"/>
    <lineage>
        <taxon>Bacteria</taxon>
        <taxon>Bacillati</taxon>
        <taxon>Bacillota</taxon>
        <taxon>Clostridia</taxon>
        <taxon>Christensenellales</taxon>
        <taxon>Christensenellaceae</taxon>
        <taxon>Christensenella</taxon>
    </lineage>
</organism>
<dbReference type="HAMAP" id="MF_01023">
    <property type="entry name" value="HisC_aminotrans_2"/>
    <property type="match status" value="1"/>
</dbReference>
<dbReference type="InterPro" id="IPR015421">
    <property type="entry name" value="PyrdxlP-dep_Trfase_major"/>
</dbReference>
<evidence type="ECO:0000259" key="7">
    <source>
        <dbReference type="Pfam" id="PF00155"/>
    </source>
</evidence>
<keyword evidence="9" id="KW-1185">Reference proteome</keyword>
<dbReference type="Gene3D" id="3.90.1150.10">
    <property type="entry name" value="Aspartate Aminotransferase, domain 1"/>
    <property type="match status" value="1"/>
</dbReference>
<dbReference type="PANTHER" id="PTHR43643">
    <property type="entry name" value="HISTIDINOL-PHOSPHATE AMINOTRANSFERASE 2"/>
    <property type="match status" value="1"/>
</dbReference>
<dbReference type="AlphaFoldDB" id="A0A136Q1I0"/>
<proteinExistence type="inferred from homology"/>
<feature type="domain" description="Aminotransferase class I/classII large" evidence="7">
    <location>
        <begin position="24"/>
        <end position="357"/>
    </location>
</feature>
<name>A0A136Q1I0_9FIRM</name>
<evidence type="ECO:0000313" key="9">
    <source>
        <dbReference type="Proteomes" id="UP000070366"/>
    </source>
</evidence>
<evidence type="ECO:0000256" key="1">
    <source>
        <dbReference type="ARBA" id="ARBA00001933"/>
    </source>
</evidence>
<evidence type="ECO:0000256" key="3">
    <source>
        <dbReference type="ARBA" id="ARBA00022576"/>
    </source>
</evidence>
<dbReference type="InterPro" id="IPR050106">
    <property type="entry name" value="HistidinolP_aminotransfase"/>
</dbReference>
<evidence type="ECO:0000313" key="8">
    <source>
        <dbReference type="EMBL" id="KXK64356.1"/>
    </source>
</evidence>